<proteinExistence type="predicted"/>
<dbReference type="EMBL" id="ADLW01000029">
    <property type="protein sequence ID" value="EGK04637.1"/>
    <property type="molecule type" value="Genomic_DNA"/>
</dbReference>
<dbReference type="HOGENOM" id="CLU_2579325_0_0_10"/>
<organism evidence="1 2">
    <name type="scientific">Dysgonomonas mossii DSM 22836</name>
    <dbReference type="NCBI Taxonomy" id="742767"/>
    <lineage>
        <taxon>Bacteria</taxon>
        <taxon>Pseudomonadati</taxon>
        <taxon>Bacteroidota</taxon>
        <taxon>Bacteroidia</taxon>
        <taxon>Bacteroidales</taxon>
        <taxon>Dysgonomonadaceae</taxon>
        <taxon>Dysgonomonas</taxon>
    </lineage>
</organism>
<dbReference type="Gene3D" id="1.10.30.50">
    <property type="match status" value="1"/>
</dbReference>
<dbReference type="RefSeq" id="WP_006844779.1">
    <property type="nucleotide sequence ID" value="NZ_GL892021.1"/>
</dbReference>
<protein>
    <recommendedName>
        <fullName evidence="3">HNH nuclease domain-containing protein</fullName>
    </recommendedName>
</protein>
<evidence type="ECO:0000313" key="2">
    <source>
        <dbReference type="Proteomes" id="UP000006420"/>
    </source>
</evidence>
<dbReference type="eggNOG" id="ENOG50347VF">
    <property type="taxonomic scope" value="Bacteria"/>
</dbReference>
<dbReference type="Proteomes" id="UP000006420">
    <property type="component" value="Unassembled WGS sequence"/>
</dbReference>
<reference evidence="1 2" key="1">
    <citation type="submission" date="2011-04" db="EMBL/GenBank/DDBJ databases">
        <title>The Genome Sequence of Dysgonomonas mossii DSM 22836.</title>
        <authorList>
            <consortium name="The Broad Institute Genome Sequencing Platform"/>
            <person name="Earl A."/>
            <person name="Ward D."/>
            <person name="Feldgarden M."/>
            <person name="Gevers D."/>
            <person name="Pudlo N."/>
            <person name="Martens E."/>
            <person name="Allen-Vercoe E."/>
            <person name="Young S.K."/>
            <person name="Zeng Q."/>
            <person name="Gargeya S."/>
            <person name="Fitzgerald M."/>
            <person name="Haas B."/>
            <person name="Abouelleil A."/>
            <person name="Alvarado L."/>
            <person name="Arachchi H.M."/>
            <person name="Berlin A."/>
            <person name="Brown A."/>
            <person name="Chapman S.B."/>
            <person name="Chen Z."/>
            <person name="Dunbar C."/>
            <person name="Freedman E."/>
            <person name="Gearin G."/>
            <person name="Gellesch M."/>
            <person name="Goldberg J."/>
            <person name="Griggs A."/>
            <person name="Gujja S."/>
            <person name="Heiman D."/>
            <person name="Howarth C."/>
            <person name="Larson L."/>
            <person name="Lui A."/>
            <person name="MacDonald P.J.P."/>
            <person name="Mehta T."/>
            <person name="Montmayeur A."/>
            <person name="Murphy C."/>
            <person name="Neiman D."/>
            <person name="Pearson M."/>
            <person name="Priest M."/>
            <person name="Roberts A."/>
            <person name="Saif S."/>
            <person name="Shea T."/>
            <person name="Shenoy N."/>
            <person name="Sisk P."/>
            <person name="Stolte C."/>
            <person name="Sykes S."/>
            <person name="Yandava C."/>
            <person name="Wortman J."/>
            <person name="Nusbaum C."/>
            <person name="Birren B."/>
        </authorList>
    </citation>
    <scope>NUCLEOTIDE SEQUENCE [LARGE SCALE GENOMIC DNA]</scope>
    <source>
        <strain evidence="1 2">DSM 22836</strain>
    </source>
</reference>
<dbReference type="GeneID" id="78084004"/>
<dbReference type="AlphaFoldDB" id="F8X5A4"/>
<name>F8X5A4_9BACT</name>
<sequence length="98" mass="11506">MIKQVSKKQAQKNRAIAKIKSKLSPFCFICGKHGTDLMHLLPKSTFPEHYTNPLNLVMGCRRCHNLYDNDLLFRQQQTDIFNRICEFDEIGAVRYFKL</sequence>
<dbReference type="STRING" id="742767.HMPREF9456_03413"/>
<accession>F8X5A4</accession>
<evidence type="ECO:0008006" key="3">
    <source>
        <dbReference type="Google" id="ProtNLM"/>
    </source>
</evidence>
<gene>
    <name evidence="1" type="ORF">HMPREF9456_03413</name>
</gene>
<comment type="caution">
    <text evidence="1">The sequence shown here is derived from an EMBL/GenBank/DDBJ whole genome shotgun (WGS) entry which is preliminary data.</text>
</comment>
<keyword evidence="2" id="KW-1185">Reference proteome</keyword>
<evidence type="ECO:0000313" key="1">
    <source>
        <dbReference type="EMBL" id="EGK04637.1"/>
    </source>
</evidence>